<dbReference type="GO" id="GO:0042048">
    <property type="term" value="P:olfactory behavior"/>
    <property type="evidence" value="ECO:0007669"/>
    <property type="project" value="TreeGrafter"/>
</dbReference>
<evidence type="ECO:0000256" key="2">
    <source>
        <dbReference type="ARBA" id="ARBA00008098"/>
    </source>
</evidence>
<dbReference type="GO" id="GO:0005549">
    <property type="term" value="F:odorant binding"/>
    <property type="evidence" value="ECO:0007669"/>
    <property type="project" value="InterPro"/>
</dbReference>
<comment type="subcellular location">
    <subcellularLocation>
        <location evidence="1">Secreted</location>
    </subcellularLocation>
</comment>
<keyword evidence="4" id="KW-0732">Signal</keyword>
<keyword evidence="3" id="KW-0964">Secreted</keyword>
<evidence type="ECO:0000256" key="1">
    <source>
        <dbReference type="ARBA" id="ARBA00004613"/>
    </source>
</evidence>
<dbReference type="FunFam" id="1.10.238.20:FF:000001">
    <property type="entry name" value="General odorant-binding protein lush"/>
    <property type="match status" value="1"/>
</dbReference>
<name>A0AAW2IFR1_9NEOP</name>
<dbReference type="AlphaFoldDB" id="A0AAW2IFR1"/>
<gene>
    <name evidence="5" type="ORF">PYX00_002130</name>
</gene>
<dbReference type="PANTHER" id="PTHR21364:SF1">
    <property type="entry name" value="GENERAL ODORANT-BINDING PROTEIN LUSH"/>
    <property type="match status" value="1"/>
</dbReference>
<dbReference type="Pfam" id="PF01395">
    <property type="entry name" value="PBP_GOBP"/>
    <property type="match status" value="1"/>
</dbReference>
<reference evidence="5" key="1">
    <citation type="journal article" date="2024" name="Gigascience">
        <title>Chromosome-level genome of the poultry shaft louse Menopon gallinae provides insight into the host-switching and adaptive evolution of parasitic lice.</title>
        <authorList>
            <person name="Xu Y."/>
            <person name="Ma L."/>
            <person name="Liu S."/>
            <person name="Liang Y."/>
            <person name="Liu Q."/>
            <person name="He Z."/>
            <person name="Tian L."/>
            <person name="Duan Y."/>
            <person name="Cai W."/>
            <person name="Li H."/>
            <person name="Song F."/>
        </authorList>
    </citation>
    <scope>NUCLEOTIDE SEQUENCE</scope>
    <source>
        <strain evidence="5">Cailab_2023a</strain>
    </source>
</reference>
<dbReference type="CDD" id="cd23992">
    <property type="entry name" value="PBP_GOBP"/>
    <property type="match status" value="1"/>
</dbReference>
<dbReference type="InterPro" id="IPR036728">
    <property type="entry name" value="PBP_GOBP_sf"/>
</dbReference>
<dbReference type="InterPro" id="IPR006170">
    <property type="entry name" value="PBP/GOBP"/>
</dbReference>
<dbReference type="PANTHER" id="PTHR21364">
    <property type="entry name" value="GENERAL ODORANT-BINDING PROTEIN 19A"/>
    <property type="match status" value="1"/>
</dbReference>
<dbReference type="GO" id="GO:0005576">
    <property type="term" value="C:extracellular region"/>
    <property type="evidence" value="ECO:0007669"/>
    <property type="project" value="UniProtKB-SubCell"/>
</dbReference>
<evidence type="ECO:0000256" key="3">
    <source>
        <dbReference type="ARBA" id="ARBA00022525"/>
    </source>
</evidence>
<dbReference type="GO" id="GO:0007608">
    <property type="term" value="P:sensory perception of smell"/>
    <property type="evidence" value="ECO:0007669"/>
    <property type="project" value="TreeGrafter"/>
</dbReference>
<sequence>MQLRRLVLAVLLVAHGLPTVFPAMNKQALVQMQNMMRNMCKGKTGVSPQVMAKAKAGNFEEDPKLKCYLKCCLGMMQTMKNNKISVESATKQIDSLLPDEMKEPTLKQLHACKDSTGTDSCDLAYQFTVCSYNYDKGNFFIPL</sequence>
<feature type="chain" id="PRO_5043721864" evidence="4">
    <location>
        <begin position="23"/>
        <end position="143"/>
    </location>
</feature>
<dbReference type="SUPFAM" id="SSF47565">
    <property type="entry name" value="Insect pheromone/odorant-binding proteins"/>
    <property type="match status" value="1"/>
</dbReference>
<comment type="caution">
    <text evidence="5">The sequence shown here is derived from an EMBL/GenBank/DDBJ whole genome shotgun (WGS) entry which is preliminary data.</text>
</comment>
<accession>A0AAW2IFR1</accession>
<dbReference type="SMART" id="SM00708">
    <property type="entry name" value="PhBP"/>
    <property type="match status" value="1"/>
</dbReference>
<protein>
    <submittedName>
        <fullName evidence="5">Uncharacterized protein</fullName>
    </submittedName>
</protein>
<feature type="signal peptide" evidence="4">
    <location>
        <begin position="1"/>
        <end position="22"/>
    </location>
</feature>
<dbReference type="Gene3D" id="1.10.238.20">
    <property type="entry name" value="Pheromone/general odorant binding protein domain"/>
    <property type="match status" value="1"/>
</dbReference>
<dbReference type="GO" id="GO:0035275">
    <property type="term" value="F:dibutyl phthalate binding"/>
    <property type="evidence" value="ECO:0007669"/>
    <property type="project" value="TreeGrafter"/>
</dbReference>
<evidence type="ECO:0000256" key="4">
    <source>
        <dbReference type="SAM" id="SignalP"/>
    </source>
</evidence>
<proteinExistence type="inferred from homology"/>
<comment type="similarity">
    <text evidence="2">Belongs to the PBP/GOBP family.</text>
</comment>
<evidence type="ECO:0000313" key="5">
    <source>
        <dbReference type="EMBL" id="KAL0280995.1"/>
    </source>
</evidence>
<organism evidence="5">
    <name type="scientific">Menopon gallinae</name>
    <name type="common">poultry shaft louse</name>
    <dbReference type="NCBI Taxonomy" id="328185"/>
    <lineage>
        <taxon>Eukaryota</taxon>
        <taxon>Metazoa</taxon>
        <taxon>Ecdysozoa</taxon>
        <taxon>Arthropoda</taxon>
        <taxon>Hexapoda</taxon>
        <taxon>Insecta</taxon>
        <taxon>Pterygota</taxon>
        <taxon>Neoptera</taxon>
        <taxon>Paraneoptera</taxon>
        <taxon>Psocodea</taxon>
        <taxon>Troctomorpha</taxon>
        <taxon>Phthiraptera</taxon>
        <taxon>Amblycera</taxon>
        <taxon>Menoponidae</taxon>
        <taxon>Menopon</taxon>
    </lineage>
</organism>
<dbReference type="EMBL" id="JARGDH010000001">
    <property type="protein sequence ID" value="KAL0280995.1"/>
    <property type="molecule type" value="Genomic_DNA"/>
</dbReference>